<dbReference type="HOGENOM" id="CLU_1174657_0_0_6"/>
<evidence type="ECO:0000256" key="5">
    <source>
        <dbReference type="ARBA" id="ARBA00023136"/>
    </source>
</evidence>
<dbReference type="OrthoDB" id="6182976at2"/>
<evidence type="ECO:0000256" key="3">
    <source>
        <dbReference type="ARBA" id="ARBA00022692"/>
    </source>
</evidence>
<dbReference type="PANTHER" id="PTHR12677">
    <property type="entry name" value="GOLGI APPARATUS MEMBRANE PROTEIN TVP38-RELATED"/>
    <property type="match status" value="1"/>
</dbReference>
<dbReference type="STRING" id="314283.MED297_09806"/>
<evidence type="ECO:0000313" key="8">
    <source>
        <dbReference type="EMBL" id="EAR10795.1"/>
    </source>
</evidence>
<proteinExistence type="inferred from homology"/>
<comment type="similarity">
    <text evidence="6">Belongs to the TVP38/TMEM64 family.</text>
</comment>
<organism evidence="8 9">
    <name type="scientific">Reinekea blandensis MED297</name>
    <dbReference type="NCBI Taxonomy" id="314283"/>
    <lineage>
        <taxon>Bacteria</taxon>
        <taxon>Pseudomonadati</taxon>
        <taxon>Pseudomonadota</taxon>
        <taxon>Gammaproteobacteria</taxon>
        <taxon>Oceanospirillales</taxon>
        <taxon>Saccharospirillaceae</taxon>
        <taxon>Reinekea</taxon>
    </lineage>
</organism>
<dbReference type="GO" id="GO:0005886">
    <property type="term" value="C:plasma membrane"/>
    <property type="evidence" value="ECO:0007669"/>
    <property type="project" value="UniProtKB-SubCell"/>
</dbReference>
<feature type="transmembrane region" description="Helical" evidence="6">
    <location>
        <begin position="135"/>
        <end position="154"/>
    </location>
</feature>
<accession>A4BA39</accession>
<dbReference type="Proteomes" id="UP000005953">
    <property type="component" value="Unassembled WGS sequence"/>
</dbReference>
<evidence type="ECO:0000256" key="4">
    <source>
        <dbReference type="ARBA" id="ARBA00022989"/>
    </source>
</evidence>
<dbReference type="EMBL" id="AAOE01000002">
    <property type="protein sequence ID" value="EAR10795.1"/>
    <property type="molecule type" value="Genomic_DNA"/>
</dbReference>
<evidence type="ECO:0000313" key="9">
    <source>
        <dbReference type="Proteomes" id="UP000005953"/>
    </source>
</evidence>
<gene>
    <name evidence="8" type="ORF">MED297_09806</name>
</gene>
<dbReference type="RefSeq" id="WP_008041284.1">
    <property type="nucleotide sequence ID" value="NZ_CH724149.1"/>
</dbReference>
<feature type="transmembrane region" description="Helical" evidence="6">
    <location>
        <begin position="192"/>
        <end position="211"/>
    </location>
</feature>
<evidence type="ECO:0000256" key="6">
    <source>
        <dbReference type="RuleBase" id="RU366058"/>
    </source>
</evidence>
<keyword evidence="5 6" id="KW-0472">Membrane</keyword>
<feature type="region of interest" description="Disordered" evidence="7">
    <location>
        <begin position="217"/>
        <end position="236"/>
    </location>
</feature>
<feature type="transmembrane region" description="Helical" evidence="6">
    <location>
        <begin position="12"/>
        <end position="35"/>
    </location>
</feature>
<dbReference type="PANTHER" id="PTHR12677:SF59">
    <property type="entry name" value="GOLGI APPARATUS MEMBRANE PROTEIN TVP38-RELATED"/>
    <property type="match status" value="1"/>
</dbReference>
<comment type="caution">
    <text evidence="8">The sequence shown here is derived from an EMBL/GenBank/DDBJ whole genome shotgun (WGS) entry which is preliminary data.</text>
</comment>
<reference evidence="8 9" key="1">
    <citation type="submission" date="2006-02" db="EMBL/GenBank/DDBJ databases">
        <authorList>
            <person name="Pinhassi J."/>
            <person name="Pedros-Alio C."/>
            <person name="Ferriera S."/>
            <person name="Johnson J."/>
            <person name="Kravitz S."/>
            <person name="Halpern A."/>
            <person name="Remington K."/>
            <person name="Beeson K."/>
            <person name="Tran B."/>
            <person name="Rogers Y.-H."/>
            <person name="Friedman R."/>
            <person name="Venter J.C."/>
        </authorList>
    </citation>
    <scope>NUCLEOTIDE SEQUENCE [LARGE SCALE GENOMIC DNA]</scope>
    <source>
        <strain evidence="8 9">MED297</strain>
    </source>
</reference>
<comment type="subcellular location">
    <subcellularLocation>
        <location evidence="1 6">Cell membrane</location>
        <topology evidence="1 6">Multi-pass membrane protein</topology>
    </subcellularLocation>
</comment>
<sequence length="236" mass="26178">MTESRSRRSRASLWLALTLVAMVVVAMVLTFANDIGQMLGQIKDFVLNPNAQTEWYLLALVFLPVLGIPVSLFCIMAGAKFGFGWGMLVIGIAMAGHMLMCFAAMHSYIKPLVKRFLDRRGYQAPAMNESSQVNWAVGLVALPVLPYMVKNILVASGTLPLRTYMMINWPLQLLHAVPYVMFSGAVKSQNLTLMWVAIGMFLIFWIGARVLQKRQNSTESATNQKNDAPTSDDQTG</sequence>
<feature type="transmembrane region" description="Helical" evidence="6">
    <location>
        <begin position="87"/>
        <end position="109"/>
    </location>
</feature>
<protein>
    <recommendedName>
        <fullName evidence="6">TVP38/TMEM64 family membrane protein</fullName>
    </recommendedName>
</protein>
<keyword evidence="2 6" id="KW-1003">Cell membrane</keyword>
<keyword evidence="4 6" id="KW-1133">Transmembrane helix</keyword>
<dbReference type="AlphaFoldDB" id="A4BA39"/>
<dbReference type="InterPro" id="IPR015414">
    <property type="entry name" value="TMEM64"/>
</dbReference>
<feature type="transmembrane region" description="Helical" evidence="6">
    <location>
        <begin position="166"/>
        <end position="186"/>
    </location>
</feature>
<evidence type="ECO:0000256" key="7">
    <source>
        <dbReference type="SAM" id="MobiDB-lite"/>
    </source>
</evidence>
<keyword evidence="3 6" id="KW-0812">Transmembrane</keyword>
<name>A4BA39_9GAMM</name>
<evidence type="ECO:0000256" key="2">
    <source>
        <dbReference type="ARBA" id="ARBA00022475"/>
    </source>
</evidence>
<evidence type="ECO:0000256" key="1">
    <source>
        <dbReference type="ARBA" id="ARBA00004651"/>
    </source>
</evidence>
<feature type="transmembrane region" description="Helical" evidence="6">
    <location>
        <begin position="55"/>
        <end position="75"/>
    </location>
</feature>
<keyword evidence="9" id="KW-1185">Reference proteome</keyword>